<dbReference type="InterPro" id="IPR006047">
    <property type="entry name" value="GH13_cat_dom"/>
</dbReference>
<evidence type="ECO:0000313" key="10">
    <source>
        <dbReference type="Proteomes" id="UP000542776"/>
    </source>
</evidence>
<keyword evidence="10" id="KW-1185">Reference proteome</keyword>
<dbReference type="InterPro" id="IPR013783">
    <property type="entry name" value="Ig-like_fold"/>
</dbReference>
<evidence type="ECO:0000256" key="5">
    <source>
        <dbReference type="ARBA" id="ARBA00048735"/>
    </source>
</evidence>
<dbReference type="Pfam" id="PF11896">
    <property type="entry name" value="GlgE_dom_N_S"/>
    <property type="match status" value="1"/>
</dbReference>
<dbReference type="Proteomes" id="UP000542776">
    <property type="component" value="Unassembled WGS sequence"/>
</dbReference>
<feature type="active site" description="Nucleophile" evidence="6">
    <location>
        <position position="415"/>
    </location>
</feature>
<feature type="region of interest" description="Disordered" evidence="7">
    <location>
        <begin position="1"/>
        <end position="25"/>
    </location>
</feature>
<comment type="subunit">
    <text evidence="1 6">Homodimer.</text>
</comment>
<evidence type="ECO:0000313" key="9">
    <source>
        <dbReference type="EMBL" id="MBB3997349.1"/>
    </source>
</evidence>
<evidence type="ECO:0000256" key="6">
    <source>
        <dbReference type="HAMAP-Rule" id="MF_02124"/>
    </source>
</evidence>
<keyword evidence="4 6" id="KW-0119">Carbohydrate metabolism</keyword>
<evidence type="ECO:0000259" key="8">
    <source>
        <dbReference type="SMART" id="SM00642"/>
    </source>
</evidence>
<feature type="active site" description="Proton donor" evidence="6">
    <location>
        <position position="444"/>
    </location>
</feature>
<dbReference type="RefSeq" id="WP_183198748.1">
    <property type="nucleotide sequence ID" value="NZ_JACIEK010000001.1"/>
</dbReference>
<feature type="domain" description="Glycosyl hydrolase family 13 catalytic" evidence="8">
    <location>
        <begin position="235"/>
        <end position="571"/>
    </location>
</feature>
<dbReference type="Gene3D" id="1.20.58.80">
    <property type="entry name" value="Phosphotransferase system, lactose/cellobiose-type IIA subunit"/>
    <property type="match status" value="1"/>
</dbReference>
<dbReference type="GO" id="GO:0030979">
    <property type="term" value="P:alpha-glucan biosynthetic process"/>
    <property type="evidence" value="ECO:0007669"/>
    <property type="project" value="UniProtKB-UniRule"/>
</dbReference>
<comment type="similarity">
    <text evidence="6">Belongs to the glycosyl hydrolase 13 family. GlgE subfamily.</text>
</comment>
<feature type="binding site" evidence="6">
    <location>
        <position position="378"/>
    </location>
    <ligand>
        <name>alpha-maltose 1-phosphate</name>
        <dbReference type="ChEBI" id="CHEBI:63576"/>
    </ligand>
</feature>
<evidence type="ECO:0000256" key="2">
    <source>
        <dbReference type="ARBA" id="ARBA00022676"/>
    </source>
</evidence>
<feature type="site" description="Transition state stabilizer" evidence="6">
    <location>
        <position position="502"/>
    </location>
</feature>
<evidence type="ECO:0000256" key="4">
    <source>
        <dbReference type="ARBA" id="ARBA00023277"/>
    </source>
</evidence>
<dbReference type="Gene3D" id="3.20.20.80">
    <property type="entry name" value="Glycosidases"/>
    <property type="match status" value="1"/>
</dbReference>
<evidence type="ECO:0000256" key="1">
    <source>
        <dbReference type="ARBA" id="ARBA00011738"/>
    </source>
</evidence>
<feature type="binding site" evidence="6">
    <location>
        <position position="416"/>
    </location>
    <ligand>
        <name>alpha-maltose 1-phosphate</name>
        <dbReference type="ChEBI" id="CHEBI:63576"/>
    </ligand>
</feature>
<dbReference type="EMBL" id="JACIEK010000001">
    <property type="protein sequence ID" value="MBB3997349.1"/>
    <property type="molecule type" value="Genomic_DNA"/>
</dbReference>
<dbReference type="EC" id="2.4.99.16" evidence="6"/>
<dbReference type="InterPro" id="IPR026585">
    <property type="entry name" value="GlgE"/>
</dbReference>
<dbReference type="CDD" id="cd11344">
    <property type="entry name" value="AmyAc_GlgE_like"/>
    <property type="match status" value="1"/>
</dbReference>
<dbReference type="Gene3D" id="2.60.40.10">
    <property type="entry name" value="Immunoglobulins"/>
    <property type="match status" value="1"/>
</dbReference>
<dbReference type="InterPro" id="IPR017853">
    <property type="entry name" value="GH"/>
</dbReference>
<evidence type="ECO:0000256" key="3">
    <source>
        <dbReference type="ARBA" id="ARBA00022679"/>
    </source>
</evidence>
<dbReference type="InterPro" id="IPR013780">
    <property type="entry name" value="Glyco_hydro_b"/>
</dbReference>
<protein>
    <recommendedName>
        <fullName evidence="6">Alpha-1,4-glucan:maltose-1-phosphate maltosyltransferase</fullName>
        <shortName evidence="6">GMPMT</shortName>
        <ecNumber evidence="6">2.4.99.16</ecNumber>
    </recommendedName>
    <alternativeName>
        <fullName evidence="6">(1-&gt;4)-alpha-D-glucan:maltose-1-phosphate alpha-D-maltosyltransferase</fullName>
    </alternativeName>
</protein>
<feature type="binding site" evidence="6">
    <location>
        <position position="283"/>
    </location>
    <ligand>
        <name>alpha-maltose 1-phosphate</name>
        <dbReference type="ChEBI" id="CHEBI:63576"/>
    </ligand>
</feature>
<dbReference type="GO" id="GO:0004553">
    <property type="term" value="F:hydrolase activity, hydrolyzing O-glycosyl compounds"/>
    <property type="evidence" value="ECO:0007669"/>
    <property type="project" value="InterPro"/>
</dbReference>
<feature type="region of interest" description="Disordered" evidence="7">
    <location>
        <begin position="279"/>
        <end position="307"/>
    </location>
</feature>
<comment type="caution">
    <text evidence="9">The sequence shown here is derived from an EMBL/GenBank/DDBJ whole genome shotgun (WGS) entry which is preliminary data.</text>
</comment>
<organism evidence="9 10">
    <name type="scientific">Aureimonas pseudogalii</name>
    <dbReference type="NCBI Taxonomy" id="1744844"/>
    <lineage>
        <taxon>Bacteria</taxon>
        <taxon>Pseudomonadati</taxon>
        <taxon>Pseudomonadota</taxon>
        <taxon>Alphaproteobacteria</taxon>
        <taxon>Hyphomicrobiales</taxon>
        <taxon>Aurantimonadaceae</taxon>
        <taxon>Aureimonas</taxon>
    </lineage>
</organism>
<feature type="compositionally biased region" description="Polar residues" evidence="7">
    <location>
        <begin position="279"/>
        <end position="291"/>
    </location>
</feature>
<dbReference type="InterPro" id="IPR021828">
    <property type="entry name" value="GlgE_dom_N/S"/>
</dbReference>
<dbReference type="PANTHER" id="PTHR47786">
    <property type="entry name" value="ALPHA-1,4-GLUCAN:MALTOSE-1-PHOSPHATE MALTOSYLTRANSFERASE"/>
    <property type="match status" value="1"/>
</dbReference>
<feature type="binding site" evidence="6">
    <location>
        <begin position="556"/>
        <end position="557"/>
    </location>
    <ligand>
        <name>alpha-maltose 1-phosphate</name>
        <dbReference type="ChEBI" id="CHEBI:63576"/>
    </ligand>
</feature>
<dbReference type="InterPro" id="IPR049171">
    <property type="entry name" value="GLGE_C"/>
</dbReference>
<dbReference type="PANTHER" id="PTHR47786:SF2">
    <property type="entry name" value="GLYCOSYL HYDROLASE FAMILY 13 CATALYTIC DOMAIN-CONTAINING PROTEIN"/>
    <property type="match status" value="1"/>
</dbReference>
<evidence type="ECO:0000256" key="7">
    <source>
        <dbReference type="SAM" id="MobiDB-lite"/>
    </source>
</evidence>
<keyword evidence="2 6" id="KW-0328">Glycosyltransferase</keyword>
<proteinExistence type="inferred from homology"/>
<keyword evidence="3 6" id="KW-0808">Transferase</keyword>
<name>A0A7W6EG77_9HYPH</name>
<sequence length="684" mass="77573">MAQSDAAATKSRKSRPPAEPTVSEGSLKRLKALARDRVVIEGVAPLIDGGRFAVKRTENEPLAVEADIFSDGHEIIAAALLTAGAGEEDWRETPFTYLANDRWTASVAFARPGPYRYTIVAWRDTFATWASDTKKKRDAGVEIALELREGATLLEKAADSGRGTKDQGKALKALRARVEKLAAKRDADALYAAFAEAETAELMRDVGLRENLSRYETEVPVWVDREAAGFSSWYELMPRSQSGDVTRHGTFDDVIARLPDIQEMGFDVLYFPPIHPIGQSNRKGRNNSVTAQPGEPGSPYAIGSAEGGHKDLHPELGSFADFQRLVTRAADHGLEIAIDFAIQCSPDHPWIKEHPGWFDWRPDGTIKYAENPPKKYQDIVNVDFYAGDAVPSLWIELRDVVLFWLAKGVRIFRVDNPHTKPFPFWEWMIAEVRAVDPGAIFLAEAFTRPKLMKRLAKVGYNQSYSYFTWRNAKWELRQYLEELTKEECGEFMRPNFFVNTPDINPLFLHTSGRAGFRLRLALAATLAGNYGVYSGFELCESEPLVVGKEEYKDSEKYEVRAFDWKREGNIRDDIAFFNRIRRSEPALRDFRNLQFLEFWNDNVLYFAKRTADLSSYILVMVSLDPHNPQGGHFEVPLWELGLPDTGTVKVEDLVADRQFVWAGKVQHWWFEPENVPYAVFRISV</sequence>
<feature type="binding site" evidence="6">
    <location>
        <position position="343"/>
    </location>
    <ligand>
        <name>alpha-maltose 1-phosphate</name>
        <dbReference type="ChEBI" id="CHEBI:63576"/>
    </ligand>
</feature>
<dbReference type="SUPFAM" id="SSF51445">
    <property type="entry name" value="(Trans)glycosidases"/>
    <property type="match status" value="1"/>
</dbReference>
<dbReference type="SMART" id="SM00642">
    <property type="entry name" value="Aamy"/>
    <property type="match status" value="1"/>
</dbReference>
<dbReference type="HAMAP" id="MF_02124">
    <property type="entry name" value="GlgE"/>
    <property type="match status" value="1"/>
</dbReference>
<accession>A0A7W6EG77</accession>
<dbReference type="Gene3D" id="2.60.40.1180">
    <property type="entry name" value="Golgi alpha-mannosidase II"/>
    <property type="match status" value="1"/>
</dbReference>
<comment type="function">
    <text evidence="6">Maltosyltransferase that uses maltose 1-phosphate (M1P) as the sugar donor to elongate linear or branched alpha-(1-&gt;4)-glucans. Is involved in a branched alpha-glucan biosynthetic pathway from trehalose, together with TreS, Mak and GlgB.</text>
</comment>
<dbReference type="GO" id="GO:0016758">
    <property type="term" value="F:hexosyltransferase activity"/>
    <property type="evidence" value="ECO:0007669"/>
    <property type="project" value="UniProtKB-UniRule"/>
</dbReference>
<comment type="catalytic activity">
    <reaction evidence="5 6">
        <text>alpha-maltose 1-phosphate + [(1-&gt;4)-alpha-D-glucosyl](n) = [(1-&gt;4)-alpha-D-glucosyl](n+2) + phosphate</text>
        <dbReference type="Rhea" id="RHEA:42692"/>
        <dbReference type="Rhea" id="RHEA-COMP:9584"/>
        <dbReference type="Rhea" id="RHEA-COMP:10183"/>
        <dbReference type="ChEBI" id="CHEBI:15444"/>
        <dbReference type="ChEBI" id="CHEBI:43474"/>
        <dbReference type="ChEBI" id="CHEBI:63576"/>
        <dbReference type="EC" id="2.4.99.16"/>
    </reaction>
</comment>
<reference evidence="9 10" key="1">
    <citation type="submission" date="2020-08" db="EMBL/GenBank/DDBJ databases">
        <title>Genomic Encyclopedia of Type Strains, Phase IV (KMG-IV): sequencing the most valuable type-strain genomes for metagenomic binning, comparative biology and taxonomic classification.</title>
        <authorList>
            <person name="Goeker M."/>
        </authorList>
    </citation>
    <scope>NUCLEOTIDE SEQUENCE [LARGE SCALE GENOMIC DNA]</scope>
    <source>
        <strain evidence="9 10">DSM 102238</strain>
    </source>
</reference>
<dbReference type="Pfam" id="PF21702">
    <property type="entry name" value="GLGE_C"/>
    <property type="match status" value="1"/>
</dbReference>
<gene>
    <name evidence="6" type="primary">glgE</name>
    <name evidence="9" type="ORF">GGR04_001170</name>
</gene>
<dbReference type="AlphaFoldDB" id="A0A7W6EG77"/>